<organism evidence="2 3">
    <name type="scientific">Trametes coccinea (strain BRFM310)</name>
    <name type="common">Pycnoporus coccineus</name>
    <dbReference type="NCBI Taxonomy" id="1353009"/>
    <lineage>
        <taxon>Eukaryota</taxon>
        <taxon>Fungi</taxon>
        <taxon>Dikarya</taxon>
        <taxon>Basidiomycota</taxon>
        <taxon>Agaricomycotina</taxon>
        <taxon>Agaricomycetes</taxon>
        <taxon>Polyporales</taxon>
        <taxon>Polyporaceae</taxon>
        <taxon>Trametes</taxon>
    </lineage>
</organism>
<accession>A0A1Y2IN54</accession>
<gene>
    <name evidence="2" type="ORF">PYCCODRAFT_1468577</name>
</gene>
<keyword evidence="3" id="KW-1185">Reference proteome</keyword>
<reference evidence="2 3" key="1">
    <citation type="journal article" date="2015" name="Biotechnol. Biofuels">
        <title>Enhanced degradation of softwood versus hardwood by the white-rot fungus Pycnoporus coccineus.</title>
        <authorList>
            <person name="Couturier M."/>
            <person name="Navarro D."/>
            <person name="Chevret D."/>
            <person name="Henrissat B."/>
            <person name="Piumi F."/>
            <person name="Ruiz-Duenas F.J."/>
            <person name="Martinez A.T."/>
            <person name="Grigoriev I.V."/>
            <person name="Riley R."/>
            <person name="Lipzen A."/>
            <person name="Berrin J.G."/>
            <person name="Master E.R."/>
            <person name="Rosso M.N."/>
        </authorList>
    </citation>
    <scope>NUCLEOTIDE SEQUENCE [LARGE SCALE GENOMIC DNA]</scope>
    <source>
        <strain evidence="2 3">BRFM310</strain>
    </source>
</reference>
<name>A0A1Y2IN54_TRAC3</name>
<dbReference type="OrthoDB" id="3267542at2759"/>
<sequence>MTRLSPPAPNRKTTSRPTLPSLASLRLPDIGARRPALSIPPLRPSNIMNVSNVNSNDSLAPVTFESHQHWPRPRQSSVSSDTSDSSLGSVSSDASETSARIPVAQSTLRLVPPTAFFRRKPSPELCVTAVTPRASVRSPHDVRRYHPNFDPAKHRVVLWHTYEDADAMLVMPYKSLRVDENFPGRKDLGRLLKLLINRSFMVFGPTAWALRDPGVRQKQKAVIHPYRIVPRDPSEPLPPPIPFTLPASMRTASAPPAAPPSPEVEMKDD</sequence>
<evidence type="ECO:0000256" key="1">
    <source>
        <dbReference type="SAM" id="MobiDB-lite"/>
    </source>
</evidence>
<dbReference type="EMBL" id="KZ084111">
    <property type="protein sequence ID" value="OSD01402.1"/>
    <property type="molecule type" value="Genomic_DNA"/>
</dbReference>
<feature type="region of interest" description="Disordered" evidence="1">
    <location>
        <begin position="65"/>
        <end position="99"/>
    </location>
</feature>
<feature type="region of interest" description="Disordered" evidence="1">
    <location>
        <begin position="232"/>
        <end position="269"/>
    </location>
</feature>
<protein>
    <submittedName>
        <fullName evidence="2">Uncharacterized protein</fullName>
    </submittedName>
</protein>
<dbReference type="AlphaFoldDB" id="A0A1Y2IN54"/>
<dbReference type="Proteomes" id="UP000193067">
    <property type="component" value="Unassembled WGS sequence"/>
</dbReference>
<feature type="compositionally biased region" description="Low complexity" evidence="1">
    <location>
        <begin position="76"/>
        <end position="95"/>
    </location>
</feature>
<evidence type="ECO:0000313" key="2">
    <source>
        <dbReference type="EMBL" id="OSD01402.1"/>
    </source>
</evidence>
<evidence type="ECO:0000313" key="3">
    <source>
        <dbReference type="Proteomes" id="UP000193067"/>
    </source>
</evidence>
<proteinExistence type="predicted"/>
<feature type="region of interest" description="Disordered" evidence="1">
    <location>
        <begin position="1"/>
        <end position="27"/>
    </location>
</feature>